<evidence type="ECO:0000259" key="7">
    <source>
        <dbReference type="Pfam" id="PF01095"/>
    </source>
</evidence>
<protein>
    <recommendedName>
        <fullName evidence="3">pectinesterase</fullName>
        <ecNumber evidence="3">3.1.1.11</ecNumber>
    </recommendedName>
</protein>
<keyword evidence="4" id="KW-0378">Hydrolase</keyword>
<evidence type="ECO:0000313" key="9">
    <source>
        <dbReference type="Proteomes" id="UP000077315"/>
    </source>
</evidence>
<dbReference type="GO" id="GO:0042545">
    <property type="term" value="P:cell wall modification"/>
    <property type="evidence" value="ECO:0007669"/>
    <property type="project" value="InterPro"/>
</dbReference>
<dbReference type="VEuPathDB" id="FungiDB:PHYBLDRAFT_75565"/>
<dbReference type="InterPro" id="IPR011050">
    <property type="entry name" value="Pectin_lyase_fold/virulence"/>
</dbReference>
<accession>A0A167QEF2</accession>
<dbReference type="EMBL" id="KV440972">
    <property type="protein sequence ID" value="OAD79580.1"/>
    <property type="molecule type" value="Genomic_DNA"/>
</dbReference>
<dbReference type="GeneID" id="29003978"/>
<feature type="chain" id="PRO_5011115705" description="pectinesterase" evidence="6">
    <location>
        <begin position="22"/>
        <end position="337"/>
    </location>
</feature>
<evidence type="ECO:0000256" key="2">
    <source>
        <dbReference type="ARBA" id="ARBA00008891"/>
    </source>
</evidence>
<dbReference type="PANTHER" id="PTHR31321">
    <property type="entry name" value="ACYL-COA THIOESTER HYDROLASE YBHC-RELATED"/>
    <property type="match status" value="1"/>
</dbReference>
<dbReference type="PANTHER" id="PTHR31321:SF58">
    <property type="entry name" value="METHYLESTERASE, PUTATIVE-RELATED"/>
    <property type="match status" value="1"/>
</dbReference>
<dbReference type="InterPro" id="IPR000070">
    <property type="entry name" value="Pectinesterase_cat"/>
</dbReference>
<dbReference type="Pfam" id="PF01095">
    <property type="entry name" value="Pectinesterase"/>
    <property type="match status" value="1"/>
</dbReference>
<reference evidence="9" key="1">
    <citation type="submission" date="2015-06" db="EMBL/GenBank/DDBJ databases">
        <title>Expansion of signal transduction pathways in fungi by whole-genome duplication.</title>
        <authorList>
            <consortium name="DOE Joint Genome Institute"/>
            <person name="Corrochano L.M."/>
            <person name="Kuo A."/>
            <person name="Marcet-Houben M."/>
            <person name="Polaino S."/>
            <person name="Salamov A."/>
            <person name="Villalobos J.M."/>
            <person name="Alvarez M.I."/>
            <person name="Avalos J."/>
            <person name="Benito E.P."/>
            <person name="Benoit I."/>
            <person name="Burger G."/>
            <person name="Camino L.P."/>
            <person name="Canovas D."/>
            <person name="Cerda-Olmedo E."/>
            <person name="Cheng J.-F."/>
            <person name="Dominguez A."/>
            <person name="Elias M."/>
            <person name="Eslava A.P."/>
            <person name="Glaser F."/>
            <person name="Grimwood J."/>
            <person name="Gutierrez G."/>
            <person name="Heitman J."/>
            <person name="Henrissat B."/>
            <person name="Iturriaga E.A."/>
            <person name="Lang B.F."/>
            <person name="Lavin J.L."/>
            <person name="Lee S."/>
            <person name="Li W."/>
            <person name="Lindquist E."/>
            <person name="Lopez-Garcia S."/>
            <person name="Luque E.M."/>
            <person name="Marcos A.T."/>
            <person name="Martin J."/>
            <person name="McCluskey K."/>
            <person name="Medina H.R."/>
            <person name="Miralles-Duran A."/>
            <person name="Miyazaki A."/>
            <person name="Munoz-Torres E."/>
            <person name="Oguiza J.A."/>
            <person name="Ohm R."/>
            <person name="Olmedo M."/>
            <person name="Orejas M."/>
            <person name="Ortiz-Castellanos L."/>
            <person name="Pisabarro A.G."/>
            <person name="Rodriguez-Romero J."/>
            <person name="Ruiz-Herrera J."/>
            <person name="Ruiz-Vazquez R."/>
            <person name="Sanz C."/>
            <person name="Schackwitz W."/>
            <person name="Schmutz J."/>
            <person name="Shahriari M."/>
            <person name="Shelest E."/>
            <person name="Silva-Franco F."/>
            <person name="Soanes D."/>
            <person name="Syed K."/>
            <person name="Tagua V.G."/>
            <person name="Talbot N.J."/>
            <person name="Thon M."/>
            <person name="De vries R.P."/>
            <person name="Wiebenga A."/>
            <person name="Yadav J.S."/>
            <person name="Braun E.L."/>
            <person name="Baker S."/>
            <person name="Garre V."/>
            <person name="Horwitz B."/>
            <person name="Torres-Martinez S."/>
            <person name="Idnurm A."/>
            <person name="Herrera-Estrella A."/>
            <person name="Gabaldon T."/>
            <person name="Grigoriev I.V."/>
        </authorList>
    </citation>
    <scope>NUCLEOTIDE SEQUENCE [LARGE SCALE GENOMIC DNA]</scope>
    <source>
        <strain evidence="9">NRRL 1555(-)</strain>
    </source>
</reference>
<dbReference type="GO" id="GO:0030599">
    <property type="term" value="F:pectinesterase activity"/>
    <property type="evidence" value="ECO:0007669"/>
    <property type="project" value="UniProtKB-EC"/>
</dbReference>
<evidence type="ECO:0000313" key="8">
    <source>
        <dbReference type="EMBL" id="OAD79580.1"/>
    </source>
</evidence>
<dbReference type="InParanoid" id="A0A167QEF2"/>
<proteinExistence type="inferred from homology"/>
<dbReference type="Proteomes" id="UP000077315">
    <property type="component" value="Unassembled WGS sequence"/>
</dbReference>
<dbReference type="AlphaFoldDB" id="A0A167QEF2"/>
<feature type="signal peptide" evidence="6">
    <location>
        <begin position="1"/>
        <end position="21"/>
    </location>
</feature>
<feature type="domain" description="Pectinesterase catalytic" evidence="7">
    <location>
        <begin position="29"/>
        <end position="326"/>
    </location>
</feature>
<evidence type="ECO:0000256" key="4">
    <source>
        <dbReference type="ARBA" id="ARBA00022801"/>
    </source>
</evidence>
<gene>
    <name evidence="8" type="ORF">PHYBLDRAFT_75565</name>
</gene>
<dbReference type="Gene3D" id="2.160.20.10">
    <property type="entry name" value="Single-stranded right-handed beta-helix, Pectin lyase-like"/>
    <property type="match status" value="1"/>
</dbReference>
<name>A0A167QEF2_PHYB8</name>
<dbReference type="InterPro" id="IPR012334">
    <property type="entry name" value="Pectin_lyas_fold"/>
</dbReference>
<dbReference type="SUPFAM" id="SSF51126">
    <property type="entry name" value="Pectin lyase-like"/>
    <property type="match status" value="1"/>
</dbReference>
<keyword evidence="9" id="KW-1185">Reference proteome</keyword>
<dbReference type="OrthoDB" id="1546079at2759"/>
<dbReference type="RefSeq" id="XP_018297620.1">
    <property type="nucleotide sequence ID" value="XM_018443072.1"/>
</dbReference>
<organism evidence="8 9">
    <name type="scientific">Phycomyces blakesleeanus (strain ATCC 8743b / DSM 1359 / FGSC 10004 / NBRC 33097 / NRRL 1555)</name>
    <dbReference type="NCBI Taxonomy" id="763407"/>
    <lineage>
        <taxon>Eukaryota</taxon>
        <taxon>Fungi</taxon>
        <taxon>Fungi incertae sedis</taxon>
        <taxon>Mucoromycota</taxon>
        <taxon>Mucoromycotina</taxon>
        <taxon>Mucoromycetes</taxon>
        <taxon>Mucorales</taxon>
        <taxon>Phycomycetaceae</taxon>
        <taxon>Phycomyces</taxon>
    </lineage>
</organism>
<dbReference type="GO" id="GO:0045490">
    <property type="term" value="P:pectin catabolic process"/>
    <property type="evidence" value="ECO:0007669"/>
    <property type="project" value="UniProtKB-UniPathway"/>
</dbReference>
<dbReference type="STRING" id="763407.A0A167QEF2"/>
<evidence type="ECO:0000256" key="5">
    <source>
        <dbReference type="ARBA" id="ARBA00023085"/>
    </source>
</evidence>
<evidence type="ECO:0000256" key="3">
    <source>
        <dbReference type="ARBA" id="ARBA00013229"/>
    </source>
</evidence>
<comment type="pathway">
    <text evidence="1">Glycan metabolism; pectin degradation; 2-dehydro-3-deoxy-D-gluconate from pectin: step 1/5.</text>
</comment>
<evidence type="ECO:0000256" key="6">
    <source>
        <dbReference type="SAM" id="SignalP"/>
    </source>
</evidence>
<sequence>MHLSLNFLLLASGFLGSVVSAANSINVCSSCTYKTVSAALASLPNNSATWTIYVAPGTYNEQIKIRRSNVILKPSTSGTVQIQHNGMRDTQSSSGTNEQSATLSVYGSNVKVYNMIIANIYPQTRNIANLALNLQATQASFYNVKFYGFQDTVLIALGTTSYFKNCYIEGSVDYIWGYGTAYFDHTTVATNQRGGFITAHNRQTANAVGGFYFNSCTAIATLPSGPLKATANSALSFTSTSQFPQSTYLGRPWSQYARVIFIYSELGAHINPVGWTQWSSSSPNTDGVLFGEYSNTGDGKWNDSSRASFATLLTASQAAYYSIGNVLGSTSWIDTSV</sequence>
<dbReference type="UniPathway" id="UPA00545">
    <property type="reaction ID" value="UER00823"/>
</dbReference>
<evidence type="ECO:0000256" key="1">
    <source>
        <dbReference type="ARBA" id="ARBA00005184"/>
    </source>
</evidence>
<keyword evidence="5" id="KW-0063">Aspartyl esterase</keyword>
<dbReference type="EC" id="3.1.1.11" evidence="3"/>
<comment type="similarity">
    <text evidence="2">Belongs to the pectinesterase family.</text>
</comment>
<keyword evidence="6" id="KW-0732">Signal</keyword>